<evidence type="ECO:0000313" key="1">
    <source>
        <dbReference type="EMBL" id="KAF5763008.1"/>
    </source>
</evidence>
<name>A0A9K3DXX1_HELAN</name>
<dbReference type="Proteomes" id="UP000215914">
    <property type="component" value="Unassembled WGS sequence"/>
</dbReference>
<reference evidence="1" key="2">
    <citation type="submission" date="2020-06" db="EMBL/GenBank/DDBJ databases">
        <title>Helianthus annuus Genome sequencing and assembly Release 2.</title>
        <authorList>
            <person name="Gouzy J."/>
            <person name="Langlade N."/>
            <person name="Munos S."/>
        </authorList>
    </citation>
    <scope>NUCLEOTIDE SEQUENCE</scope>
    <source>
        <tissue evidence="1">Leaves</tissue>
    </source>
</reference>
<organism evidence="1 2">
    <name type="scientific">Helianthus annuus</name>
    <name type="common">Common sunflower</name>
    <dbReference type="NCBI Taxonomy" id="4232"/>
    <lineage>
        <taxon>Eukaryota</taxon>
        <taxon>Viridiplantae</taxon>
        <taxon>Streptophyta</taxon>
        <taxon>Embryophyta</taxon>
        <taxon>Tracheophyta</taxon>
        <taxon>Spermatophyta</taxon>
        <taxon>Magnoliopsida</taxon>
        <taxon>eudicotyledons</taxon>
        <taxon>Gunneridae</taxon>
        <taxon>Pentapetalae</taxon>
        <taxon>asterids</taxon>
        <taxon>campanulids</taxon>
        <taxon>Asterales</taxon>
        <taxon>Asteraceae</taxon>
        <taxon>Asteroideae</taxon>
        <taxon>Heliantheae alliance</taxon>
        <taxon>Heliantheae</taxon>
        <taxon>Helianthus</taxon>
    </lineage>
</organism>
<reference evidence="1" key="1">
    <citation type="journal article" date="2017" name="Nature">
        <title>The sunflower genome provides insights into oil metabolism, flowering and Asterid evolution.</title>
        <authorList>
            <person name="Badouin H."/>
            <person name="Gouzy J."/>
            <person name="Grassa C.J."/>
            <person name="Murat F."/>
            <person name="Staton S.E."/>
            <person name="Cottret L."/>
            <person name="Lelandais-Briere C."/>
            <person name="Owens G.L."/>
            <person name="Carrere S."/>
            <person name="Mayjonade B."/>
            <person name="Legrand L."/>
            <person name="Gill N."/>
            <person name="Kane N.C."/>
            <person name="Bowers J.E."/>
            <person name="Hubner S."/>
            <person name="Bellec A."/>
            <person name="Berard A."/>
            <person name="Berges H."/>
            <person name="Blanchet N."/>
            <person name="Boniface M.C."/>
            <person name="Brunel D."/>
            <person name="Catrice O."/>
            <person name="Chaidir N."/>
            <person name="Claudel C."/>
            <person name="Donnadieu C."/>
            <person name="Faraut T."/>
            <person name="Fievet G."/>
            <person name="Helmstetter N."/>
            <person name="King M."/>
            <person name="Knapp S.J."/>
            <person name="Lai Z."/>
            <person name="Le Paslier M.C."/>
            <person name="Lippi Y."/>
            <person name="Lorenzon L."/>
            <person name="Mandel J.R."/>
            <person name="Marage G."/>
            <person name="Marchand G."/>
            <person name="Marquand E."/>
            <person name="Bret-Mestries E."/>
            <person name="Morien E."/>
            <person name="Nambeesan S."/>
            <person name="Nguyen T."/>
            <person name="Pegot-Espagnet P."/>
            <person name="Pouilly N."/>
            <person name="Raftis F."/>
            <person name="Sallet E."/>
            <person name="Schiex T."/>
            <person name="Thomas J."/>
            <person name="Vandecasteele C."/>
            <person name="Vares D."/>
            <person name="Vear F."/>
            <person name="Vautrin S."/>
            <person name="Crespi M."/>
            <person name="Mangin B."/>
            <person name="Burke J.M."/>
            <person name="Salse J."/>
            <person name="Munos S."/>
            <person name="Vincourt P."/>
            <person name="Rieseberg L.H."/>
            <person name="Langlade N.B."/>
        </authorList>
    </citation>
    <scope>NUCLEOTIDE SEQUENCE</scope>
    <source>
        <tissue evidence="1">Leaves</tissue>
    </source>
</reference>
<gene>
    <name evidence="1" type="ORF">HanXRQr2_Chr15g0675321</name>
</gene>
<accession>A0A9K3DXX1</accession>
<sequence length="49" mass="5902">MSFALTIHTYPKHQTKRSITKMQYPPKIYHLYVTLHLKLWLKVFVSISI</sequence>
<proteinExistence type="predicted"/>
<dbReference type="AlphaFoldDB" id="A0A9K3DXX1"/>
<dbReference type="Gramene" id="mRNA:HanXRQr2_Chr15g0675321">
    <property type="protein sequence ID" value="CDS:HanXRQr2_Chr15g0675321.1"/>
    <property type="gene ID" value="HanXRQr2_Chr15g0675321"/>
</dbReference>
<comment type="caution">
    <text evidence="1">The sequence shown here is derived from an EMBL/GenBank/DDBJ whole genome shotgun (WGS) entry which is preliminary data.</text>
</comment>
<protein>
    <submittedName>
        <fullName evidence="1">Uncharacterized protein</fullName>
    </submittedName>
</protein>
<keyword evidence="2" id="KW-1185">Reference proteome</keyword>
<evidence type="ECO:0000313" key="2">
    <source>
        <dbReference type="Proteomes" id="UP000215914"/>
    </source>
</evidence>
<dbReference type="EMBL" id="MNCJ02000330">
    <property type="protein sequence ID" value="KAF5763008.1"/>
    <property type="molecule type" value="Genomic_DNA"/>
</dbReference>